<dbReference type="Pfam" id="PF02845">
    <property type="entry name" value="CUE"/>
    <property type="match status" value="1"/>
</dbReference>
<keyword evidence="3" id="KW-1185">Reference proteome</keyword>
<dbReference type="GeneID" id="117569996"/>
<protein>
    <submittedName>
        <fullName evidence="4">CUE domain-containing protein 1 isoform X2</fullName>
    </submittedName>
</protein>
<dbReference type="Gene3D" id="1.10.8.10">
    <property type="entry name" value="DNA helicase RuvA subunit, C-terminal domain"/>
    <property type="match status" value="1"/>
</dbReference>
<dbReference type="InterPro" id="IPR009060">
    <property type="entry name" value="UBA-like_sf"/>
</dbReference>
<reference evidence="4" key="1">
    <citation type="submission" date="2025-08" db="UniProtKB">
        <authorList>
            <consortium name="RefSeq"/>
        </authorList>
    </citation>
    <scope>IDENTIFICATION</scope>
    <source>
        <strain evidence="4">15112-1751.03</strain>
        <tissue evidence="4">Whole Adult</tissue>
    </source>
</reference>
<evidence type="ECO:0000313" key="3">
    <source>
        <dbReference type="Proteomes" id="UP000515160"/>
    </source>
</evidence>
<dbReference type="InterPro" id="IPR040192">
    <property type="entry name" value="CUEDC1"/>
</dbReference>
<proteinExistence type="predicted"/>
<feature type="compositionally biased region" description="Low complexity" evidence="1">
    <location>
        <begin position="85"/>
        <end position="106"/>
    </location>
</feature>
<dbReference type="PANTHER" id="PTHR13467">
    <property type="entry name" value="CUE DOMAIN CONTAINING PROTEIN 1"/>
    <property type="match status" value="1"/>
</dbReference>
<feature type="compositionally biased region" description="Low complexity" evidence="1">
    <location>
        <begin position="284"/>
        <end position="318"/>
    </location>
</feature>
<dbReference type="AlphaFoldDB" id="A0A6P8X7J8"/>
<dbReference type="RefSeq" id="XP_034107275.1">
    <property type="nucleotide sequence ID" value="XM_034251384.2"/>
</dbReference>
<dbReference type="Proteomes" id="UP000515160">
    <property type="component" value="Chromosome 3"/>
</dbReference>
<organism evidence="3 4">
    <name type="scientific">Drosophila albomicans</name>
    <name type="common">Fruit fly</name>
    <dbReference type="NCBI Taxonomy" id="7291"/>
    <lineage>
        <taxon>Eukaryota</taxon>
        <taxon>Metazoa</taxon>
        <taxon>Ecdysozoa</taxon>
        <taxon>Arthropoda</taxon>
        <taxon>Hexapoda</taxon>
        <taxon>Insecta</taxon>
        <taxon>Pterygota</taxon>
        <taxon>Neoptera</taxon>
        <taxon>Endopterygota</taxon>
        <taxon>Diptera</taxon>
        <taxon>Brachycera</taxon>
        <taxon>Muscomorpha</taxon>
        <taxon>Ephydroidea</taxon>
        <taxon>Drosophilidae</taxon>
        <taxon>Drosophila</taxon>
    </lineage>
</organism>
<dbReference type="OrthoDB" id="5794653at2759"/>
<feature type="domain" description="CUE" evidence="2">
    <location>
        <begin position="9"/>
        <end position="52"/>
    </location>
</feature>
<evidence type="ECO:0000259" key="2">
    <source>
        <dbReference type="PROSITE" id="PS51140"/>
    </source>
</evidence>
<evidence type="ECO:0000313" key="4">
    <source>
        <dbReference type="RefSeq" id="XP_034107275.1"/>
    </source>
</evidence>
<dbReference type="GO" id="GO:0043130">
    <property type="term" value="F:ubiquitin binding"/>
    <property type="evidence" value="ECO:0007669"/>
    <property type="project" value="InterPro"/>
</dbReference>
<dbReference type="InterPro" id="IPR040195">
    <property type="entry name" value="CUE_CUED1"/>
</dbReference>
<feature type="compositionally biased region" description="Low complexity" evidence="1">
    <location>
        <begin position="137"/>
        <end position="159"/>
    </location>
</feature>
<sequence length="318" mass="35882">MATSTLQLEFSQAMADFKKMFPDIDREVIEAVLRANLGAVDQTIDQLLAMSTDNQSLINLNDPDKELRRNQQQQPQLIDTTDGVASNTTESSAAAAAAGHTLLSTANTASPHHNTGASPKQRPLGASNKLNASGSLNNTPTKRSSNSSTNNTNRRWNPPILGVLPAGFLRITPAAGQQDFELPDEQFALMLQNEEFMNQLRWNQDFMNALEKEQSGKSKGEDDAPFQERLKNMGKMSRKKFLQMARVFTWQRNKKVTTAKQIDSLPLREEPSDDEDHHHHHQQHQQQQQQQQQQSQEQHSQQQSQVQQQQQGQLQLRK</sequence>
<dbReference type="InterPro" id="IPR003892">
    <property type="entry name" value="CUE"/>
</dbReference>
<evidence type="ECO:0000256" key="1">
    <source>
        <dbReference type="SAM" id="MobiDB-lite"/>
    </source>
</evidence>
<dbReference type="CDD" id="cd14366">
    <property type="entry name" value="CUE_CUED1"/>
    <property type="match status" value="1"/>
</dbReference>
<feature type="region of interest" description="Disordered" evidence="1">
    <location>
        <begin position="258"/>
        <end position="318"/>
    </location>
</feature>
<accession>A0A6P8X7J8</accession>
<feature type="compositionally biased region" description="Polar residues" evidence="1">
    <location>
        <begin position="70"/>
        <end position="79"/>
    </location>
</feature>
<feature type="region of interest" description="Disordered" evidence="1">
    <location>
        <begin position="66"/>
        <end position="159"/>
    </location>
</feature>
<feature type="compositionally biased region" description="Polar residues" evidence="1">
    <location>
        <begin position="107"/>
        <end position="118"/>
    </location>
</feature>
<dbReference type="SUPFAM" id="SSF46934">
    <property type="entry name" value="UBA-like"/>
    <property type="match status" value="1"/>
</dbReference>
<dbReference type="PROSITE" id="PS51140">
    <property type="entry name" value="CUE"/>
    <property type="match status" value="1"/>
</dbReference>
<dbReference type="PANTHER" id="PTHR13467:SF3">
    <property type="entry name" value="CUE DOMAIN-CONTAINING PROTEIN 1"/>
    <property type="match status" value="1"/>
</dbReference>
<dbReference type="SMART" id="SM00546">
    <property type="entry name" value="CUE"/>
    <property type="match status" value="1"/>
</dbReference>
<name>A0A6P8X7J8_DROAB</name>
<gene>
    <name evidence="4" type="primary">LOC117569996</name>
</gene>